<evidence type="ECO:0000256" key="1">
    <source>
        <dbReference type="SAM" id="MobiDB-lite"/>
    </source>
</evidence>
<dbReference type="AlphaFoldDB" id="A0AAV1IKR0"/>
<dbReference type="Pfam" id="PF23030">
    <property type="entry name" value="SCAF11-like_C"/>
    <property type="match status" value="1"/>
</dbReference>
<feature type="compositionally biased region" description="Polar residues" evidence="1">
    <location>
        <begin position="1"/>
        <end position="11"/>
    </location>
</feature>
<feature type="region of interest" description="Disordered" evidence="1">
    <location>
        <begin position="269"/>
        <end position="366"/>
    </location>
</feature>
<proteinExistence type="predicted"/>
<evidence type="ECO:0000259" key="2">
    <source>
        <dbReference type="Pfam" id="PF23030"/>
    </source>
</evidence>
<feature type="region of interest" description="Disordered" evidence="1">
    <location>
        <begin position="386"/>
        <end position="450"/>
    </location>
</feature>
<dbReference type="EMBL" id="CAUYUE010000018">
    <property type="protein sequence ID" value="CAK0787904.1"/>
    <property type="molecule type" value="Genomic_DNA"/>
</dbReference>
<feature type="region of interest" description="Disordered" evidence="1">
    <location>
        <begin position="1"/>
        <end position="20"/>
    </location>
</feature>
<protein>
    <recommendedName>
        <fullName evidence="2">SFR19-like C-terminal domain-containing protein</fullName>
    </recommendedName>
</protein>
<sequence length="550" mass="58063">MQGSAAESEGQQDPLEALLNAADDAPTFGLNGRSLILQAAQRAAKKPKVCHGGLSESQSFSSTWDPAKSSKAIFAATSHQISGATSVSHMALGEAHSDQEKQQKQSPVTQEPTPQQHSSETASCLGASKASSTAQPMPASKDSAGASTLGKSAAPSRAQADALIEGLDPHDQPLVAYINRSSVPRILRQGVAKRLAGQQLAKLLQSAGLPLTPEAARSPEAASLRKLASQAALAQEMSIYRKGVGKQVYMNNAARQPACPTFLPGEAEPAKQTCSEGTVVPQARDSTTGNGVLHPTAPSAASLGAGIPDHSQQLSSAAQPASSHDHPEGHTDSAQPSTAAEAMPGLAEEHPQVPQHHKAHPQKPPQLEEAEIDWAGEEIAQPLGQREANSDAELESPHAGWSDSDAEEYNPEATPLSDEECPDSTHGAVPSAAQHATRRGHLGRAQKDLEQEHEACINRCSQNRVHTREGTAPAVHDATLRFVKAILNPLFAAQVISKAVYKFVLQKVVDKVMQSHGDASTAAFLVDESGRIQRLVQEYIKHCERHGVSN</sequence>
<feature type="region of interest" description="Disordered" evidence="1">
    <location>
        <begin position="85"/>
        <end position="153"/>
    </location>
</feature>
<gene>
    <name evidence="3" type="ORF">CVIRNUC_011126</name>
</gene>
<dbReference type="InterPro" id="IPR057031">
    <property type="entry name" value="SFR19-like_C"/>
</dbReference>
<dbReference type="Proteomes" id="UP001314263">
    <property type="component" value="Unassembled WGS sequence"/>
</dbReference>
<feature type="compositionally biased region" description="Low complexity" evidence="1">
    <location>
        <begin position="311"/>
        <end position="322"/>
    </location>
</feature>
<keyword evidence="4" id="KW-1185">Reference proteome</keyword>
<evidence type="ECO:0000313" key="4">
    <source>
        <dbReference type="Proteomes" id="UP001314263"/>
    </source>
</evidence>
<comment type="caution">
    <text evidence="3">The sequence shown here is derived from an EMBL/GenBank/DDBJ whole genome shotgun (WGS) entry which is preliminary data.</text>
</comment>
<feature type="compositionally biased region" description="Polar residues" evidence="1">
    <location>
        <begin position="104"/>
        <end position="122"/>
    </location>
</feature>
<evidence type="ECO:0000313" key="3">
    <source>
        <dbReference type="EMBL" id="CAK0787904.1"/>
    </source>
</evidence>
<name>A0AAV1IKR0_9CHLO</name>
<organism evidence="3 4">
    <name type="scientific">Coccomyxa viridis</name>
    <dbReference type="NCBI Taxonomy" id="1274662"/>
    <lineage>
        <taxon>Eukaryota</taxon>
        <taxon>Viridiplantae</taxon>
        <taxon>Chlorophyta</taxon>
        <taxon>core chlorophytes</taxon>
        <taxon>Trebouxiophyceae</taxon>
        <taxon>Trebouxiophyceae incertae sedis</taxon>
        <taxon>Coccomyxaceae</taxon>
        <taxon>Coccomyxa</taxon>
    </lineage>
</organism>
<feature type="domain" description="SFR19-like C-terminal" evidence="2">
    <location>
        <begin position="482"/>
        <end position="544"/>
    </location>
</feature>
<reference evidence="3 4" key="1">
    <citation type="submission" date="2023-10" db="EMBL/GenBank/DDBJ databases">
        <authorList>
            <person name="Maclean D."/>
            <person name="Macfadyen A."/>
        </authorList>
    </citation>
    <scope>NUCLEOTIDE SEQUENCE [LARGE SCALE GENOMIC DNA]</scope>
</reference>
<accession>A0AAV1IKR0</accession>